<dbReference type="GO" id="GO:0030627">
    <property type="term" value="F:pre-mRNA 5'-splice site binding"/>
    <property type="evidence" value="ECO:0007669"/>
    <property type="project" value="TreeGrafter"/>
</dbReference>
<dbReference type="Proteomes" id="UP000585474">
    <property type="component" value="Unassembled WGS sequence"/>
</dbReference>
<evidence type="ECO:0000256" key="4">
    <source>
        <dbReference type="ARBA" id="ARBA00023187"/>
    </source>
</evidence>
<evidence type="ECO:0000256" key="5">
    <source>
        <dbReference type="ARBA" id="ARBA00023242"/>
    </source>
</evidence>
<dbReference type="GO" id="GO:0000243">
    <property type="term" value="C:commitment complex"/>
    <property type="evidence" value="ECO:0007669"/>
    <property type="project" value="TreeGrafter"/>
</dbReference>
<comment type="caution">
    <text evidence="7">The sequence shown here is derived from an EMBL/GenBank/DDBJ whole genome shotgun (WGS) entry which is preliminary data.</text>
</comment>
<evidence type="ECO:0000256" key="1">
    <source>
        <dbReference type="ARBA" id="ARBA00004123"/>
    </source>
</evidence>
<dbReference type="FunFam" id="1.25.40.10:FF:000159">
    <property type="entry name" value="Tetratricopeptide repeat (TPR)-like superfamily protein"/>
    <property type="match status" value="1"/>
</dbReference>
<dbReference type="OrthoDB" id="10265668at2759"/>
<dbReference type="PANTHER" id="PTHR17204:SF5">
    <property type="entry name" value="PRE-MRNA-PROCESSING FACTOR 39"/>
    <property type="match status" value="1"/>
</dbReference>
<organism evidence="7 8">
    <name type="scientific">Actinidia rufa</name>
    <dbReference type="NCBI Taxonomy" id="165716"/>
    <lineage>
        <taxon>Eukaryota</taxon>
        <taxon>Viridiplantae</taxon>
        <taxon>Streptophyta</taxon>
        <taxon>Embryophyta</taxon>
        <taxon>Tracheophyta</taxon>
        <taxon>Spermatophyta</taxon>
        <taxon>Magnoliopsida</taxon>
        <taxon>eudicotyledons</taxon>
        <taxon>Gunneridae</taxon>
        <taxon>Pentapetalae</taxon>
        <taxon>asterids</taxon>
        <taxon>Ericales</taxon>
        <taxon>Actinidiaceae</taxon>
        <taxon>Actinidia</taxon>
    </lineage>
</organism>
<dbReference type="Pfam" id="PF23240">
    <property type="entry name" value="HAT_PRP39_N"/>
    <property type="match status" value="1"/>
</dbReference>
<dbReference type="Gene3D" id="1.25.40.10">
    <property type="entry name" value="Tetratricopeptide repeat domain"/>
    <property type="match status" value="2"/>
</dbReference>
<dbReference type="Pfam" id="PF23241">
    <property type="entry name" value="HAT_PRP39_C"/>
    <property type="match status" value="1"/>
</dbReference>
<dbReference type="PANTHER" id="PTHR17204">
    <property type="entry name" value="PRE-MRNA PROCESSING PROTEIN PRP39-RELATED"/>
    <property type="match status" value="1"/>
</dbReference>
<accession>A0A7J0FN27</accession>
<dbReference type="SUPFAM" id="SSF48452">
    <property type="entry name" value="TPR-like"/>
    <property type="match status" value="1"/>
</dbReference>
<keyword evidence="5" id="KW-0539">Nucleus</keyword>
<dbReference type="AlphaFoldDB" id="A0A7J0FN27"/>
<dbReference type="EMBL" id="BJWL01000013">
    <property type="protein sequence ID" value="GFY99539.1"/>
    <property type="molecule type" value="Genomic_DNA"/>
</dbReference>
<dbReference type="InterPro" id="IPR011990">
    <property type="entry name" value="TPR-like_helical_dom_sf"/>
</dbReference>
<evidence type="ECO:0000256" key="2">
    <source>
        <dbReference type="ARBA" id="ARBA00022664"/>
    </source>
</evidence>
<evidence type="ECO:0000256" key="3">
    <source>
        <dbReference type="ARBA" id="ARBA00022737"/>
    </source>
</evidence>
<gene>
    <name evidence="7" type="ORF">Acr_13g0009390</name>
</gene>
<dbReference type="GO" id="GO:0005685">
    <property type="term" value="C:U1 snRNP"/>
    <property type="evidence" value="ECO:0007669"/>
    <property type="project" value="TreeGrafter"/>
</dbReference>
<reference evidence="7 8" key="1">
    <citation type="submission" date="2019-07" db="EMBL/GenBank/DDBJ databases">
        <title>De Novo Assembly of kiwifruit Actinidia rufa.</title>
        <authorList>
            <person name="Sugita-Konishi S."/>
            <person name="Sato K."/>
            <person name="Mori E."/>
            <person name="Abe Y."/>
            <person name="Kisaki G."/>
            <person name="Hamano K."/>
            <person name="Suezawa K."/>
            <person name="Otani M."/>
            <person name="Fukuda T."/>
            <person name="Manabe T."/>
            <person name="Gomi K."/>
            <person name="Tabuchi M."/>
            <person name="Akimitsu K."/>
            <person name="Kataoka I."/>
        </authorList>
    </citation>
    <scope>NUCLEOTIDE SEQUENCE [LARGE SCALE GENOMIC DNA]</scope>
    <source>
        <strain evidence="8">cv. Fuchu</strain>
    </source>
</reference>
<evidence type="ECO:0000256" key="6">
    <source>
        <dbReference type="ARBA" id="ARBA00038019"/>
    </source>
</evidence>
<evidence type="ECO:0000313" key="8">
    <source>
        <dbReference type="Proteomes" id="UP000585474"/>
    </source>
</evidence>
<sequence length="840" mass="92720">MGDSETVVAQTSAVMGYTSAGYSSTNYGSISSSVASDAGAFADATVTRDLVASAAVADVANTVADGSDVGGEAYSTDSNSAIQGAHATILYGSEPSYGVVDAVENIAGSTNISAGSSQVACADSSVNGNDVIEARDIVLTGISENGNSSDNVHGSSFDHQLVDGSALSAEEERLWSIAGANSGDFNVWTALIEETEKMSEGNILKIRKVYDAFLAEFPLCYGYWKKYADHEARLGSIEKVVEVYEHAVQGVTYSVDIWLHYCVFAINTYGDPETIRRLFERGLAYVGTDYLSFPLWDKYIEYEYMQQDWSRLALIYTRILENPNQQLDRYFNSFKELAGSRPLSELTAEEAAAAAAVKSESKDQEIEGEVHPTAIEQSLKPVSSGLTEAEELEKYIAIREEMFEKAKEFDSKIIDFETAIRRPYFHVRPLNVAELENWHNYLDFIEGVDDFNKVVKLYERCLIACANYPEYWIRYVLCMEACGSMDLANNALARATQVFVKRQPEIHLFAARFKEHSGEIPGARAAYQLVNTEIAPGLLEAIIKHANMEHRLGNLEDACSVYEQAIVIEKGKEHSQSLPFLFAQYSRFLHLVSSNVEKAREVLVQAHENVELTKPLLEALIHLESIQPPPKRIEYLDSLVEKFTVPSPDNLNIASVSEREELSSIYLEFLDLFGDAKSIKKADDRHAKIFLHHKSTSESKKRSAEDYLVSEKTKLAKSYSNVPTTFPSVMGAYPNAQNQWAPGYGSQPQGWPQVAQSQGQQWNPGYAQQGAFGSYGSSYAHPQIPTTVPQTAAYGAYPPTYPVQQAFPQQGYAQPATSAALNPAHQTASVPPQAYYGGYY</sequence>
<keyword evidence="8" id="KW-1185">Reference proteome</keyword>
<dbReference type="InterPro" id="IPR003107">
    <property type="entry name" value="HAT"/>
</dbReference>
<keyword evidence="4" id="KW-0508">mRNA splicing</keyword>
<protein>
    <submittedName>
        <fullName evidence="7">Tetratricopeptide repeat (TPR)-like superfamily protein</fullName>
    </submittedName>
</protein>
<dbReference type="GO" id="GO:0000395">
    <property type="term" value="P:mRNA 5'-splice site recognition"/>
    <property type="evidence" value="ECO:0007669"/>
    <property type="project" value="TreeGrafter"/>
</dbReference>
<dbReference type="SMART" id="SM00386">
    <property type="entry name" value="HAT"/>
    <property type="match status" value="6"/>
</dbReference>
<comment type="similarity">
    <text evidence="6">Belongs to the PRP39 family.</text>
</comment>
<keyword evidence="3" id="KW-0677">Repeat</keyword>
<keyword evidence="2" id="KW-0507">mRNA processing</keyword>
<evidence type="ECO:0000313" key="7">
    <source>
        <dbReference type="EMBL" id="GFY99539.1"/>
    </source>
</evidence>
<dbReference type="FunFam" id="1.25.40.10:FF:000064">
    <property type="entry name" value="Putative pre-mrna-processing factor 39"/>
    <property type="match status" value="1"/>
</dbReference>
<dbReference type="GO" id="GO:0071004">
    <property type="term" value="C:U2-type prespliceosome"/>
    <property type="evidence" value="ECO:0007669"/>
    <property type="project" value="TreeGrafter"/>
</dbReference>
<proteinExistence type="inferred from homology"/>
<dbReference type="InterPro" id="IPR059164">
    <property type="entry name" value="HAT_PRP39_C"/>
</dbReference>
<comment type="subcellular location">
    <subcellularLocation>
        <location evidence="1">Nucleus</location>
    </subcellularLocation>
</comment>
<name>A0A7J0FN27_9ERIC</name>